<dbReference type="PANTHER" id="PTHR43403:SF1">
    <property type="entry name" value="NAD-SPECIFIC GLUTAMATE DEHYDROGENASE"/>
    <property type="match status" value="1"/>
</dbReference>
<protein>
    <submittedName>
        <fullName evidence="3">Uncharacterized protein</fullName>
    </submittedName>
</protein>
<dbReference type="PANTHER" id="PTHR43403">
    <property type="entry name" value="NAD-SPECIFIC GLUTAMATE DEHYDROGENASE"/>
    <property type="match status" value="1"/>
</dbReference>
<dbReference type="InterPro" id="IPR028971">
    <property type="entry name" value="NAD-GDH_cat"/>
</dbReference>
<dbReference type="InterPro" id="IPR036291">
    <property type="entry name" value="NAD(P)-bd_dom_sf"/>
</dbReference>
<dbReference type="AlphaFoldDB" id="A0A382UJ73"/>
<dbReference type="InterPro" id="IPR048381">
    <property type="entry name" value="GDH_C"/>
</dbReference>
<dbReference type="InterPro" id="IPR007780">
    <property type="entry name" value="NAD_Glu_DH_bac"/>
</dbReference>
<feature type="non-terminal residue" evidence="3">
    <location>
        <position position="292"/>
    </location>
</feature>
<dbReference type="Gene3D" id="3.40.50.720">
    <property type="entry name" value="NAD(P)-binding Rossmann-like Domain"/>
    <property type="match status" value="1"/>
</dbReference>
<dbReference type="SUPFAM" id="SSF51735">
    <property type="entry name" value="NAD(P)-binding Rossmann-fold domains"/>
    <property type="match status" value="1"/>
</dbReference>
<dbReference type="Pfam" id="PF05088">
    <property type="entry name" value="Bac_GDH_CD"/>
    <property type="match status" value="1"/>
</dbReference>
<sequence length="292" mass="32461">LKSPVDLLFNGGIGTYVKASTESHESVGDRVNDMVRVDAPDLRCRVIGEGGNLGLTQLARIEYSRHGGLCHTDAIDNAAGVDTSDHEVNIKILLNAAVDAEKISVEERNNLLRDMTEEVAQLVLRNNYAQTQALALAVDHAPGLIHQHARALRQLEQTYGLDRTLEYLPDEEELKERIAQKKGLTRPELAVLLSHSKIATFQILLDSDVPEDTFLAEDLQRYFPAALSPRFEGFMADHRLRREIIATHVSNSMINRVGPGVTLRMNELTGAHPAETARAYAAAREIFRLREL</sequence>
<reference evidence="3" key="1">
    <citation type="submission" date="2018-05" db="EMBL/GenBank/DDBJ databases">
        <authorList>
            <person name="Lanie J.A."/>
            <person name="Ng W.-L."/>
            <person name="Kazmierczak K.M."/>
            <person name="Andrzejewski T.M."/>
            <person name="Davidsen T.M."/>
            <person name="Wayne K.J."/>
            <person name="Tettelin H."/>
            <person name="Glass J.I."/>
            <person name="Rusch D."/>
            <person name="Podicherti R."/>
            <person name="Tsui H.-C.T."/>
            <person name="Winkler M.E."/>
        </authorList>
    </citation>
    <scope>NUCLEOTIDE SEQUENCE</scope>
</reference>
<accession>A0A382UJ73</accession>
<dbReference type="Pfam" id="PF21074">
    <property type="entry name" value="GDH_C"/>
    <property type="match status" value="1"/>
</dbReference>
<dbReference type="EMBL" id="UINC01144587">
    <property type="protein sequence ID" value="SVD34192.1"/>
    <property type="molecule type" value="Genomic_DNA"/>
</dbReference>
<evidence type="ECO:0000259" key="1">
    <source>
        <dbReference type="Pfam" id="PF05088"/>
    </source>
</evidence>
<gene>
    <name evidence="3" type="ORF">METZ01_LOCUS387046</name>
</gene>
<name>A0A382UJ73_9ZZZZ</name>
<dbReference type="GO" id="GO:0004069">
    <property type="term" value="F:L-aspartate:2-oxoglutarate aminotransferase activity"/>
    <property type="evidence" value="ECO:0007669"/>
    <property type="project" value="InterPro"/>
</dbReference>
<feature type="domain" description="NAD-glutamate dehydrogenase catalytic" evidence="1">
    <location>
        <begin position="1"/>
        <end position="136"/>
    </location>
</feature>
<dbReference type="GO" id="GO:0006538">
    <property type="term" value="P:L-glutamate catabolic process"/>
    <property type="evidence" value="ECO:0007669"/>
    <property type="project" value="InterPro"/>
</dbReference>
<dbReference type="GO" id="GO:0004352">
    <property type="term" value="F:glutamate dehydrogenase (NAD+) activity"/>
    <property type="evidence" value="ECO:0007669"/>
    <property type="project" value="InterPro"/>
</dbReference>
<feature type="domain" description="NAD-specific glutamate dehydrogenase C-terminal" evidence="2">
    <location>
        <begin position="181"/>
        <end position="292"/>
    </location>
</feature>
<organism evidence="3">
    <name type="scientific">marine metagenome</name>
    <dbReference type="NCBI Taxonomy" id="408172"/>
    <lineage>
        <taxon>unclassified sequences</taxon>
        <taxon>metagenomes</taxon>
        <taxon>ecological metagenomes</taxon>
    </lineage>
</organism>
<proteinExistence type="predicted"/>
<evidence type="ECO:0000313" key="3">
    <source>
        <dbReference type="EMBL" id="SVD34192.1"/>
    </source>
</evidence>
<feature type="non-terminal residue" evidence="3">
    <location>
        <position position="1"/>
    </location>
</feature>
<evidence type="ECO:0000259" key="2">
    <source>
        <dbReference type="Pfam" id="PF21074"/>
    </source>
</evidence>